<gene>
    <name evidence="2" type="ORF">CITCOLO1_LOCUS19806</name>
</gene>
<feature type="compositionally biased region" description="Basic and acidic residues" evidence="1">
    <location>
        <begin position="49"/>
        <end position="59"/>
    </location>
</feature>
<sequence length="106" mass="11992">MLTDRTELPTKTMDLGGMDRVSARKVAEGTKLCMVRRQKQRKVGRSFRRKTDEHDERQCSRSKGAGGSVTGDGKSWVLRSDLNEKPTNENRSGLRMKTGEIKICYS</sequence>
<evidence type="ECO:0000256" key="1">
    <source>
        <dbReference type="SAM" id="MobiDB-lite"/>
    </source>
</evidence>
<evidence type="ECO:0000313" key="2">
    <source>
        <dbReference type="EMBL" id="CAK9327427.1"/>
    </source>
</evidence>
<feature type="compositionally biased region" description="Basic residues" evidence="1">
    <location>
        <begin position="37"/>
        <end position="48"/>
    </location>
</feature>
<organism evidence="2 3">
    <name type="scientific">Citrullus colocynthis</name>
    <name type="common">colocynth</name>
    <dbReference type="NCBI Taxonomy" id="252529"/>
    <lineage>
        <taxon>Eukaryota</taxon>
        <taxon>Viridiplantae</taxon>
        <taxon>Streptophyta</taxon>
        <taxon>Embryophyta</taxon>
        <taxon>Tracheophyta</taxon>
        <taxon>Spermatophyta</taxon>
        <taxon>Magnoliopsida</taxon>
        <taxon>eudicotyledons</taxon>
        <taxon>Gunneridae</taxon>
        <taxon>Pentapetalae</taxon>
        <taxon>rosids</taxon>
        <taxon>fabids</taxon>
        <taxon>Cucurbitales</taxon>
        <taxon>Cucurbitaceae</taxon>
        <taxon>Benincaseae</taxon>
        <taxon>Citrullus</taxon>
    </lineage>
</organism>
<name>A0ABP0Z9W6_9ROSI</name>
<protein>
    <submittedName>
        <fullName evidence="2">Uncharacterized protein</fullName>
    </submittedName>
</protein>
<keyword evidence="3" id="KW-1185">Reference proteome</keyword>
<dbReference type="Proteomes" id="UP001642487">
    <property type="component" value="Chromosome 8"/>
</dbReference>
<accession>A0ABP0Z9W6</accession>
<evidence type="ECO:0000313" key="3">
    <source>
        <dbReference type="Proteomes" id="UP001642487"/>
    </source>
</evidence>
<reference evidence="2 3" key="1">
    <citation type="submission" date="2024-03" db="EMBL/GenBank/DDBJ databases">
        <authorList>
            <person name="Gkanogiannis A."/>
            <person name="Becerra Lopez-Lavalle L."/>
        </authorList>
    </citation>
    <scope>NUCLEOTIDE SEQUENCE [LARGE SCALE GENOMIC DNA]</scope>
</reference>
<proteinExistence type="predicted"/>
<dbReference type="EMBL" id="OZ021742">
    <property type="protein sequence ID" value="CAK9327427.1"/>
    <property type="molecule type" value="Genomic_DNA"/>
</dbReference>
<feature type="region of interest" description="Disordered" evidence="1">
    <location>
        <begin position="37"/>
        <end position="92"/>
    </location>
</feature>